<dbReference type="GO" id="GO:0009117">
    <property type="term" value="P:nucleotide metabolic process"/>
    <property type="evidence" value="ECO:0007669"/>
    <property type="project" value="UniProtKB-KW"/>
</dbReference>
<dbReference type="HAMAP" id="MF_00528">
    <property type="entry name" value="Maf"/>
    <property type="match status" value="1"/>
</dbReference>
<comment type="caution">
    <text evidence="6">Lacks conserved residue(s) required for the propagation of feature annotation.</text>
</comment>
<sequence length="192" mass="20949">MLKSLILASASPRRQELLNQIGLKFITDPSDIDEDMPATADFGNLVAELALRKALAVSGKYENGIIIGADTIVVLDNEIFGKPADRSCARKMLSRLSGCWHSVFTGVALVDAATSHSINQFEESQVKFKNLTESEIQNYIDSGEPMDKAGAYGIQGKGALFVEKICGDYYNIVGLPLFRLNNMLKSFGINLL</sequence>
<gene>
    <name evidence="7" type="ORF">TSYNT_9235</name>
</gene>
<dbReference type="Pfam" id="PF02545">
    <property type="entry name" value="Maf"/>
    <property type="match status" value="1"/>
</dbReference>
<dbReference type="RefSeq" id="WP_059033676.1">
    <property type="nucleotide sequence ID" value="NZ_DF977003.1"/>
</dbReference>
<dbReference type="OrthoDB" id="9807767at2"/>
<keyword evidence="4 6" id="KW-0378">Hydrolase</keyword>
<dbReference type="InterPro" id="IPR003697">
    <property type="entry name" value="Maf-like"/>
</dbReference>
<protein>
    <recommendedName>
        <fullName evidence="6">dTTP/UTP pyrophosphatase</fullName>
        <shortName evidence="6">dTTPase/UTPase</shortName>
        <ecNumber evidence="6">3.6.1.9</ecNumber>
    </recommendedName>
    <alternativeName>
        <fullName evidence="6">Nucleoside triphosphate pyrophosphatase</fullName>
    </alternativeName>
    <alternativeName>
        <fullName evidence="6">Nucleotide pyrophosphatase</fullName>
        <shortName evidence="6">Nucleotide PPase</shortName>
    </alternativeName>
</protein>
<comment type="function">
    <text evidence="6">Nucleoside triphosphate pyrophosphatase that hydrolyzes dTTP and UTP. May have a dual role in cell division arrest and in preventing the incorporation of modified nucleotides into cellular nucleic acids.</text>
</comment>
<feature type="site" description="Important for substrate specificity" evidence="6">
    <location>
        <position position="155"/>
    </location>
</feature>
<comment type="cofactor">
    <cofactor evidence="1 6">
        <name>a divalent metal cation</name>
        <dbReference type="ChEBI" id="CHEBI:60240"/>
    </cofactor>
</comment>
<dbReference type="Proteomes" id="UP000062160">
    <property type="component" value="Unassembled WGS sequence"/>
</dbReference>
<evidence type="ECO:0000313" key="7">
    <source>
        <dbReference type="EMBL" id="GAQ25982.1"/>
    </source>
</evidence>
<evidence type="ECO:0000256" key="5">
    <source>
        <dbReference type="ARBA" id="ARBA00023080"/>
    </source>
</evidence>
<evidence type="ECO:0000256" key="2">
    <source>
        <dbReference type="ARBA" id="ARBA00004496"/>
    </source>
</evidence>
<reference evidence="7" key="1">
    <citation type="journal article" date="2016" name="Genome Announc.">
        <title>Draft Genome Sequence of the Syntrophic Lactate-Degrading Bacterium Tepidanaerobacter syntrophicus JLT.</title>
        <authorList>
            <person name="Matsuura N."/>
            <person name="Ohashi A."/>
            <person name="Tourlousse D.M."/>
            <person name="Sekiguchi Y."/>
        </authorList>
    </citation>
    <scope>NUCLEOTIDE SEQUENCE [LARGE SCALE GENOMIC DNA]</scope>
    <source>
        <strain evidence="7">JL</strain>
    </source>
</reference>
<dbReference type="PIRSF" id="PIRSF006305">
    <property type="entry name" value="Maf"/>
    <property type="match status" value="1"/>
</dbReference>
<feature type="site" description="Important for substrate specificity" evidence="6">
    <location>
        <position position="13"/>
    </location>
</feature>
<keyword evidence="3 6" id="KW-0963">Cytoplasm</keyword>
<dbReference type="EMBL" id="DF977003">
    <property type="protein sequence ID" value="GAQ25982.1"/>
    <property type="molecule type" value="Genomic_DNA"/>
</dbReference>
<dbReference type="InterPro" id="IPR029001">
    <property type="entry name" value="ITPase-like_fam"/>
</dbReference>
<dbReference type="CDD" id="cd00555">
    <property type="entry name" value="Maf"/>
    <property type="match status" value="1"/>
</dbReference>
<accession>A0A0U9HGS9</accession>
<dbReference type="AlphaFoldDB" id="A0A0U9HGS9"/>
<dbReference type="PANTHER" id="PTHR43213">
    <property type="entry name" value="BIFUNCTIONAL DTTP/UTP PYROPHOSPHATASE/METHYLTRANSFERASE PROTEIN-RELATED"/>
    <property type="match status" value="1"/>
</dbReference>
<organism evidence="7">
    <name type="scientific">Tepidanaerobacter syntrophicus</name>
    <dbReference type="NCBI Taxonomy" id="224999"/>
    <lineage>
        <taxon>Bacteria</taxon>
        <taxon>Bacillati</taxon>
        <taxon>Bacillota</taxon>
        <taxon>Clostridia</taxon>
        <taxon>Thermosediminibacterales</taxon>
        <taxon>Tepidanaerobacteraceae</taxon>
        <taxon>Tepidanaerobacter</taxon>
    </lineage>
</organism>
<evidence type="ECO:0000256" key="4">
    <source>
        <dbReference type="ARBA" id="ARBA00022801"/>
    </source>
</evidence>
<evidence type="ECO:0000313" key="8">
    <source>
        <dbReference type="Proteomes" id="UP000062160"/>
    </source>
</evidence>
<dbReference type="PANTHER" id="PTHR43213:SF5">
    <property type="entry name" value="BIFUNCTIONAL DTTP_UTP PYROPHOSPHATASE_METHYLTRANSFERASE PROTEIN-RELATED"/>
    <property type="match status" value="1"/>
</dbReference>
<dbReference type="GO" id="GO:0005737">
    <property type="term" value="C:cytoplasm"/>
    <property type="evidence" value="ECO:0007669"/>
    <property type="project" value="UniProtKB-SubCell"/>
</dbReference>
<evidence type="ECO:0000256" key="6">
    <source>
        <dbReference type="HAMAP-Rule" id="MF_00528"/>
    </source>
</evidence>
<keyword evidence="8" id="KW-1185">Reference proteome</keyword>
<feature type="site" description="Important for substrate specificity" evidence="6">
    <location>
        <position position="71"/>
    </location>
</feature>
<dbReference type="FunFam" id="3.90.950.10:FF:000005">
    <property type="entry name" value="7-methyl-GTP pyrophosphatase"/>
    <property type="match status" value="1"/>
</dbReference>
<feature type="active site" description="Proton acceptor" evidence="6">
    <location>
        <position position="70"/>
    </location>
</feature>
<comment type="subcellular location">
    <subcellularLocation>
        <location evidence="2 6">Cytoplasm</location>
    </subcellularLocation>
</comment>
<evidence type="ECO:0000256" key="3">
    <source>
        <dbReference type="ARBA" id="ARBA00022490"/>
    </source>
</evidence>
<dbReference type="SUPFAM" id="SSF52972">
    <property type="entry name" value="ITPase-like"/>
    <property type="match status" value="1"/>
</dbReference>
<dbReference type="Gene3D" id="3.90.950.10">
    <property type="match status" value="1"/>
</dbReference>
<dbReference type="NCBIfam" id="TIGR00172">
    <property type="entry name" value="maf"/>
    <property type="match status" value="1"/>
</dbReference>
<comment type="catalytic activity">
    <reaction evidence="6">
        <text>UTP + H2O = UMP + diphosphate + H(+)</text>
        <dbReference type="Rhea" id="RHEA:29395"/>
        <dbReference type="ChEBI" id="CHEBI:15377"/>
        <dbReference type="ChEBI" id="CHEBI:15378"/>
        <dbReference type="ChEBI" id="CHEBI:33019"/>
        <dbReference type="ChEBI" id="CHEBI:46398"/>
        <dbReference type="ChEBI" id="CHEBI:57865"/>
        <dbReference type="EC" id="3.6.1.9"/>
    </reaction>
</comment>
<dbReference type="STRING" id="224999.GCA_001485475_02020"/>
<keyword evidence="5 6" id="KW-0546">Nucleotide metabolism</keyword>
<dbReference type="GO" id="GO:0036221">
    <property type="term" value="F:UTP diphosphatase activity"/>
    <property type="evidence" value="ECO:0007669"/>
    <property type="project" value="RHEA"/>
</dbReference>
<proteinExistence type="inferred from homology"/>
<dbReference type="GO" id="GO:0036218">
    <property type="term" value="F:dTTP diphosphatase activity"/>
    <property type="evidence" value="ECO:0007669"/>
    <property type="project" value="RHEA"/>
</dbReference>
<name>A0A0U9HGS9_9FIRM</name>
<comment type="catalytic activity">
    <reaction evidence="6">
        <text>dTTP + H2O = dTMP + diphosphate + H(+)</text>
        <dbReference type="Rhea" id="RHEA:28534"/>
        <dbReference type="ChEBI" id="CHEBI:15377"/>
        <dbReference type="ChEBI" id="CHEBI:15378"/>
        <dbReference type="ChEBI" id="CHEBI:33019"/>
        <dbReference type="ChEBI" id="CHEBI:37568"/>
        <dbReference type="ChEBI" id="CHEBI:63528"/>
        <dbReference type="EC" id="3.6.1.9"/>
    </reaction>
</comment>
<evidence type="ECO:0000256" key="1">
    <source>
        <dbReference type="ARBA" id="ARBA00001968"/>
    </source>
</evidence>
<dbReference type="EC" id="3.6.1.9" evidence="6"/>
<comment type="similarity">
    <text evidence="6">Belongs to the Maf family. YhdE subfamily.</text>
</comment>